<dbReference type="InterPro" id="IPR017871">
    <property type="entry name" value="ABC_transporter-like_CS"/>
</dbReference>
<dbReference type="EMBL" id="AACCXM010000011">
    <property type="protein sequence ID" value="EAK0469381.1"/>
    <property type="molecule type" value="Genomic_DNA"/>
</dbReference>
<dbReference type="InterPro" id="IPR003593">
    <property type="entry name" value="AAA+_ATPase"/>
</dbReference>
<reference evidence="8 9" key="1">
    <citation type="submission" date="2018-05" db="EMBL/GenBank/DDBJ databases">
        <authorList>
            <consortium name="PulseNet: The National Subtyping Network for Foodborne Disease Surveillance"/>
            <person name="Tarr C.L."/>
            <person name="Trees E."/>
            <person name="Katz L.S."/>
            <person name="Carleton-Romer H.A."/>
            <person name="Stroika S."/>
            <person name="Kucerova Z."/>
            <person name="Roache K.F."/>
            <person name="Sabol A.L."/>
            <person name="Besser J."/>
            <person name="Gerner-Smidt P."/>
        </authorList>
    </citation>
    <scope>NUCLEOTIDE SEQUENCE</scope>
    <source>
        <strain evidence="7">2014D-0197</strain>
        <strain evidence="6 9">2016D-0221</strain>
        <strain evidence="8">D4313</strain>
    </source>
</reference>
<evidence type="ECO:0000313" key="9">
    <source>
        <dbReference type="Proteomes" id="UP000557842"/>
    </source>
</evidence>
<dbReference type="AlphaFoldDB" id="A0A5N7FYN2"/>
<accession>A0A5N7FYN2</accession>
<gene>
    <name evidence="7" type="ORF">AAH17_08460</name>
    <name evidence="8" type="ORF">AAH24_08450</name>
    <name evidence="6" type="ORF">BVH53_08415</name>
</gene>
<protein>
    <submittedName>
        <fullName evidence="8">ABC transporter ATP-binding protein</fullName>
    </submittedName>
</protein>
<dbReference type="InterPro" id="IPR029439">
    <property type="entry name" value="Wzt_C"/>
</dbReference>
<dbReference type="Pfam" id="PF00005">
    <property type="entry name" value="ABC_tran"/>
    <property type="match status" value="1"/>
</dbReference>
<keyword evidence="3" id="KW-0547">Nucleotide-binding</keyword>
<dbReference type="GO" id="GO:0016020">
    <property type="term" value="C:membrane"/>
    <property type="evidence" value="ECO:0007669"/>
    <property type="project" value="InterPro"/>
</dbReference>
<dbReference type="InterPro" id="IPR003439">
    <property type="entry name" value="ABC_transporter-like_ATP-bd"/>
</dbReference>
<evidence type="ECO:0000256" key="2">
    <source>
        <dbReference type="ARBA" id="ARBA00022448"/>
    </source>
</evidence>
<evidence type="ECO:0000256" key="4">
    <source>
        <dbReference type="ARBA" id="ARBA00022840"/>
    </source>
</evidence>
<dbReference type="CDD" id="cd03220">
    <property type="entry name" value="ABC_KpsT_Wzt"/>
    <property type="match status" value="1"/>
</dbReference>
<dbReference type="InterPro" id="IPR027417">
    <property type="entry name" value="P-loop_NTPase"/>
</dbReference>
<dbReference type="PROSITE" id="PS00211">
    <property type="entry name" value="ABC_TRANSPORTER_1"/>
    <property type="match status" value="1"/>
</dbReference>
<dbReference type="GO" id="GO:0005524">
    <property type="term" value="F:ATP binding"/>
    <property type="evidence" value="ECO:0007669"/>
    <property type="project" value="UniProtKB-KW"/>
</dbReference>
<dbReference type="Proteomes" id="UP000557842">
    <property type="component" value="Unassembled WGS sequence"/>
</dbReference>
<proteinExistence type="inferred from homology"/>
<evidence type="ECO:0000256" key="3">
    <source>
        <dbReference type="ARBA" id="ARBA00022741"/>
    </source>
</evidence>
<evidence type="ECO:0000256" key="1">
    <source>
        <dbReference type="ARBA" id="ARBA00005417"/>
    </source>
</evidence>
<evidence type="ECO:0000313" key="7">
    <source>
        <dbReference type="EMBL" id="EAK0453675.1"/>
    </source>
</evidence>
<dbReference type="SUPFAM" id="SSF52540">
    <property type="entry name" value="P-loop containing nucleoside triphosphate hydrolases"/>
    <property type="match status" value="1"/>
</dbReference>
<evidence type="ECO:0000313" key="8">
    <source>
        <dbReference type="EMBL" id="EAK0469381.1"/>
    </source>
</evidence>
<dbReference type="InterPro" id="IPR050683">
    <property type="entry name" value="Bact_Polysacc_Export_ATP-bd"/>
</dbReference>
<dbReference type="SMART" id="SM00382">
    <property type="entry name" value="AAA"/>
    <property type="match status" value="1"/>
</dbReference>
<dbReference type="GO" id="GO:0140359">
    <property type="term" value="F:ABC-type transporter activity"/>
    <property type="evidence" value="ECO:0007669"/>
    <property type="project" value="InterPro"/>
</dbReference>
<dbReference type="EMBL" id="AABQDW010000020">
    <property type="protein sequence ID" value="EAI5408712.1"/>
    <property type="molecule type" value="Genomic_DNA"/>
</dbReference>
<keyword evidence="2" id="KW-0813">Transport</keyword>
<name>A0A5N7FYN2_CAMFE</name>
<organism evidence="8">
    <name type="scientific">Campylobacter fetus</name>
    <dbReference type="NCBI Taxonomy" id="196"/>
    <lineage>
        <taxon>Bacteria</taxon>
        <taxon>Pseudomonadati</taxon>
        <taxon>Campylobacterota</taxon>
        <taxon>Epsilonproteobacteria</taxon>
        <taxon>Campylobacterales</taxon>
        <taxon>Campylobacteraceae</taxon>
        <taxon>Campylobacter</taxon>
    </lineage>
</organism>
<dbReference type="PANTHER" id="PTHR46743">
    <property type="entry name" value="TEICHOIC ACIDS EXPORT ATP-BINDING PROTEIN TAGH"/>
    <property type="match status" value="1"/>
</dbReference>
<comment type="similarity">
    <text evidence="1">Belongs to the ABC transporter superfamily.</text>
</comment>
<dbReference type="Pfam" id="PF14524">
    <property type="entry name" value="Wzt_C"/>
    <property type="match status" value="1"/>
</dbReference>
<feature type="domain" description="ABC transporter" evidence="5">
    <location>
        <begin position="3"/>
        <end position="243"/>
    </location>
</feature>
<dbReference type="Gene3D" id="3.40.50.300">
    <property type="entry name" value="P-loop containing nucleotide triphosphate hydrolases"/>
    <property type="match status" value="1"/>
</dbReference>
<keyword evidence="4 8" id="KW-0067">ATP-binding</keyword>
<evidence type="ECO:0000313" key="6">
    <source>
        <dbReference type="EMBL" id="EAI5408712.1"/>
    </source>
</evidence>
<dbReference type="PROSITE" id="PS50893">
    <property type="entry name" value="ABC_TRANSPORTER_2"/>
    <property type="match status" value="1"/>
</dbReference>
<evidence type="ECO:0000259" key="5">
    <source>
        <dbReference type="PROSITE" id="PS50893"/>
    </source>
</evidence>
<dbReference type="EMBL" id="AACCXK010000020">
    <property type="protein sequence ID" value="EAK0453675.1"/>
    <property type="molecule type" value="Genomic_DNA"/>
</dbReference>
<dbReference type="GO" id="GO:0016887">
    <property type="term" value="F:ATP hydrolysis activity"/>
    <property type="evidence" value="ECO:0007669"/>
    <property type="project" value="InterPro"/>
</dbReference>
<comment type="caution">
    <text evidence="8">The sequence shown here is derived from an EMBL/GenBank/DDBJ whole genome shotgun (WGS) entry which is preliminary data.</text>
</comment>
<dbReference type="InterPro" id="IPR015860">
    <property type="entry name" value="ABC_transpr_TagH-like"/>
</dbReference>
<sequence>MALKVESLNKIYKSYESNISRIVTWFGLKHNSSRDISILKDINFEIHSGQTVGLIGQNGAGKSTLLKIITGTLKPTSANITINGKISSILELGMGFSGELTGRQNAYHSAGLMGYRKKEIDEVISYIEDFAEIGEYFDKPVRLYSSGMQMRLAFAIVTAKRPEILIIDEALSVGDIYFQHKSFSKIREFSKAGTTLLIVSHDLMAIQSICQRAILLDKGQILKDDTPDVVLDFYNAMISKKQSNHIVQQKLSNGKIKTTSGSKDANIIDAYIINHKGVKTSDLETCESITLKLQIKINKDIDDLVLGFIIKDRFGLTMYGTNTHHLGKTLVNLKKGEILNYSFDFKLNLGSGSYSFSAALHSGDSHLEQNYEWSDNILIINVKNTLYPYFNGCVFLEPNLRIDK</sequence>
<dbReference type="CDD" id="cd10147">
    <property type="entry name" value="Wzt_C-like"/>
    <property type="match status" value="1"/>
</dbReference>
<dbReference type="PANTHER" id="PTHR46743:SF2">
    <property type="entry name" value="TEICHOIC ACIDS EXPORT ATP-BINDING PROTEIN TAGH"/>
    <property type="match status" value="1"/>
</dbReference>
<dbReference type="Gene3D" id="2.70.50.60">
    <property type="entry name" value="abc- transporter (atp binding component) like domain"/>
    <property type="match status" value="1"/>
</dbReference>